<sequence length="115" mass="13092">MWHIVTVERFDSWFLQLSEAEQESVLTGLFKLESLGPQLGRPDVDSLKGSRKVTNLKELRIQHGGKPFRILFAFDPARQAVMLCGGDKTGDKRFYQTMIPIAEREFIDHLASLGE</sequence>
<protein>
    <submittedName>
        <fullName evidence="1">Type II toxin-antitoxin system RelE/ParE family toxin</fullName>
    </submittedName>
</protein>
<reference evidence="1 2" key="1">
    <citation type="submission" date="2022-02" db="EMBL/GenBank/DDBJ databases">
        <title>Halomonas fukangensis sp. nov., a halophilic bacterium isolated from a bulk soil of Kalidium foliatum at Fukang.</title>
        <authorList>
            <person name="Huang Y."/>
        </authorList>
    </citation>
    <scope>NUCLEOTIDE SEQUENCE [LARGE SCALE GENOMIC DNA]</scope>
    <source>
        <strain evidence="1 2">EGI 63088</strain>
    </source>
</reference>
<keyword evidence="2" id="KW-1185">Reference proteome</keyword>
<comment type="caution">
    <text evidence="1">The sequence shown here is derived from an EMBL/GenBank/DDBJ whole genome shotgun (WGS) entry which is preliminary data.</text>
</comment>
<evidence type="ECO:0000313" key="2">
    <source>
        <dbReference type="Proteomes" id="UP001202117"/>
    </source>
</evidence>
<organism evidence="1 2">
    <name type="scientific">Halomonas flagellata</name>
    <dbReference type="NCBI Taxonomy" id="2920385"/>
    <lineage>
        <taxon>Bacteria</taxon>
        <taxon>Pseudomonadati</taxon>
        <taxon>Pseudomonadota</taxon>
        <taxon>Gammaproteobacteria</taxon>
        <taxon>Oceanospirillales</taxon>
        <taxon>Halomonadaceae</taxon>
        <taxon>Halomonas</taxon>
    </lineage>
</organism>
<dbReference type="Proteomes" id="UP001202117">
    <property type="component" value="Unassembled WGS sequence"/>
</dbReference>
<accession>A0ABS9RUW4</accession>
<dbReference type="InterPro" id="IPR009241">
    <property type="entry name" value="HigB-like"/>
</dbReference>
<dbReference type="Pfam" id="PF05973">
    <property type="entry name" value="Gp49"/>
    <property type="match status" value="1"/>
</dbReference>
<name>A0ABS9RUW4_9GAMM</name>
<evidence type="ECO:0000313" key="1">
    <source>
        <dbReference type="EMBL" id="MCH4563658.1"/>
    </source>
</evidence>
<dbReference type="RefSeq" id="WP_240568315.1">
    <property type="nucleotide sequence ID" value="NZ_JAKVPY010000011.1"/>
</dbReference>
<proteinExistence type="predicted"/>
<gene>
    <name evidence="1" type="ORF">MKP05_11005</name>
</gene>
<dbReference type="EMBL" id="JAKVPY010000011">
    <property type="protein sequence ID" value="MCH4563658.1"/>
    <property type="molecule type" value="Genomic_DNA"/>
</dbReference>